<dbReference type="InterPro" id="IPR008688">
    <property type="entry name" value="ATP_synth_Bsub_B/MI25"/>
</dbReference>
<evidence type="ECO:0000256" key="9">
    <source>
        <dbReference type="ARBA" id="ARBA00062152"/>
    </source>
</evidence>
<dbReference type="Proteomes" id="UP000664169">
    <property type="component" value="Unassembled WGS sequence"/>
</dbReference>
<dbReference type="GO" id="GO:0046933">
    <property type="term" value="F:proton-transporting ATP synthase activity, rotational mechanism"/>
    <property type="evidence" value="ECO:0007669"/>
    <property type="project" value="TreeGrafter"/>
</dbReference>
<evidence type="ECO:0000256" key="8">
    <source>
        <dbReference type="ARBA" id="ARBA00023136"/>
    </source>
</evidence>
<dbReference type="GO" id="GO:0005743">
    <property type="term" value="C:mitochondrial inner membrane"/>
    <property type="evidence" value="ECO:0007669"/>
    <property type="project" value="UniProtKB-SubCell"/>
</dbReference>
<keyword evidence="8 10" id="KW-0472">Membrane</keyword>
<comment type="similarity">
    <text evidence="1 10">Belongs to the eukaryotic ATPase B chain family.</text>
</comment>
<dbReference type="Pfam" id="PF05405">
    <property type="entry name" value="Mt_ATP-synt_B"/>
    <property type="match status" value="1"/>
</dbReference>
<evidence type="ECO:0000256" key="10">
    <source>
        <dbReference type="RuleBase" id="RU368017"/>
    </source>
</evidence>
<evidence type="ECO:0000256" key="3">
    <source>
        <dbReference type="ARBA" id="ARBA00022547"/>
    </source>
</evidence>
<evidence type="ECO:0000256" key="7">
    <source>
        <dbReference type="ARBA" id="ARBA00023128"/>
    </source>
</evidence>
<protein>
    <recommendedName>
        <fullName evidence="10">ATP synthase subunit 4</fullName>
    </recommendedName>
</protein>
<evidence type="ECO:0000313" key="12">
    <source>
        <dbReference type="Proteomes" id="UP000664169"/>
    </source>
</evidence>
<comment type="function">
    <text evidence="10">Subunit b, of the mitochondrial membrane ATP synthase complex (F(1)F(0) ATP synthase or Complex V) that produces ATP from ADP in the presence of a proton gradient across the membrane which is generated by electron transport complexes of the respiratory chain. ATP synthase complex consist of a soluble F(1) head domain - the catalytic core - and a membrane F(1) domain - the membrane proton channel. These two domains are linked by a central stalk rotating inside the F(1) region and a stationary peripheral stalk. During catalysis, ATP synthesis in the catalytic domain of F(1) is coupled via a rotary mechanism of the central stalk subunits to proton translocation. In vivo, can only synthesize ATP although its ATP hydrolase activity can be activated artificially in vitro. Part of the complex F(0) domain. Part of the complex F(0) domain and the peripheric stalk, which acts as a stator to hold the catalytic alpha(3)beta(3) subcomplex and subunit a/ATP6 static relative to the rotary elements.</text>
</comment>
<dbReference type="Gene3D" id="1.20.5.2210">
    <property type="match status" value="1"/>
</dbReference>
<dbReference type="SUPFAM" id="SSF161060">
    <property type="entry name" value="ATP synthase B chain-like"/>
    <property type="match status" value="1"/>
</dbReference>
<evidence type="ECO:0000313" key="11">
    <source>
        <dbReference type="EMBL" id="CAF9910067.1"/>
    </source>
</evidence>
<comment type="subcellular location">
    <subcellularLocation>
        <location evidence="10">Mitochondrion</location>
    </subcellularLocation>
    <subcellularLocation>
        <location evidence="10">Mitochondrion inner membrane</location>
    </subcellularLocation>
</comment>
<gene>
    <name evidence="11" type="primary">ATP3</name>
    <name evidence="11" type="ORF">GOMPHAMPRED_006941</name>
</gene>
<keyword evidence="12" id="KW-1185">Reference proteome</keyword>
<evidence type="ECO:0000256" key="1">
    <source>
        <dbReference type="ARBA" id="ARBA00007479"/>
    </source>
</evidence>
<dbReference type="InterPro" id="IPR013837">
    <property type="entry name" value="ATP_synth_F0_suB"/>
</dbReference>
<proteinExistence type="inferred from homology"/>
<dbReference type="FunFam" id="1.20.5.2210:FF:000002">
    <property type="entry name" value="ATP synthase subunit 4 mitochondrial"/>
    <property type="match status" value="1"/>
</dbReference>
<organism evidence="11 12">
    <name type="scientific">Gomphillus americanus</name>
    <dbReference type="NCBI Taxonomy" id="1940652"/>
    <lineage>
        <taxon>Eukaryota</taxon>
        <taxon>Fungi</taxon>
        <taxon>Dikarya</taxon>
        <taxon>Ascomycota</taxon>
        <taxon>Pezizomycotina</taxon>
        <taxon>Lecanoromycetes</taxon>
        <taxon>OSLEUM clade</taxon>
        <taxon>Ostropomycetidae</taxon>
        <taxon>Ostropales</taxon>
        <taxon>Graphidaceae</taxon>
        <taxon>Gomphilloideae</taxon>
        <taxon>Gomphillus</taxon>
    </lineage>
</organism>
<keyword evidence="3 10" id="KW-0138">CF(0)</keyword>
<reference evidence="11" key="1">
    <citation type="submission" date="2021-03" db="EMBL/GenBank/DDBJ databases">
        <authorList>
            <person name="Tagirdzhanova G."/>
        </authorList>
    </citation>
    <scope>NUCLEOTIDE SEQUENCE</scope>
</reference>
<keyword evidence="7 10" id="KW-0496">Mitochondrion</keyword>
<evidence type="ECO:0000256" key="4">
    <source>
        <dbReference type="ARBA" id="ARBA00022781"/>
    </source>
</evidence>
<dbReference type="EMBL" id="CAJPDQ010000005">
    <property type="protein sequence ID" value="CAF9910067.1"/>
    <property type="molecule type" value="Genomic_DNA"/>
</dbReference>
<dbReference type="PANTHER" id="PTHR12733:SF3">
    <property type="entry name" value="ATP SYNTHASE F(0) COMPLEX SUBUNIT B1, MITOCHONDRIAL"/>
    <property type="match status" value="1"/>
</dbReference>
<sequence length="242" mass="26676">MASRLVRSAIGTTVIRPSVRAIHPITTTFSSQRYASNVPQEDPKTKAQSLVDALPGNSLLSKTAILSAAGGLSVYGISNEFLVINEEFVTAFALLTVFYSIFKYGGPMYKEWADGQVAKMTDILNSARDSHTDVVKTRIESVKQMGGVVDITKQLFAVSKETAQLEAQAFELEQRTTLAHEAKTALDSWVRYESQLKQREQQELAQSVIAKVQKELENPKVLQQILTQSVADVERIVASKAQ</sequence>
<comment type="caution">
    <text evidence="11">The sequence shown here is derived from an EMBL/GenBank/DDBJ whole genome shotgun (WGS) entry which is preliminary data.</text>
</comment>
<keyword evidence="2 10" id="KW-0813">Transport</keyword>
<accession>A0A8H3ETN5</accession>
<keyword evidence="4 10" id="KW-0375">Hydrogen ion transport</keyword>
<evidence type="ECO:0000256" key="2">
    <source>
        <dbReference type="ARBA" id="ARBA00022448"/>
    </source>
</evidence>
<evidence type="ECO:0000256" key="5">
    <source>
        <dbReference type="ARBA" id="ARBA00022792"/>
    </source>
</evidence>
<comment type="subunit">
    <text evidence="9 10">F-type ATPases have 2 components, CF(1) - the catalytic core - and CF(0) - the membrane proton channel. In yeast, the dimeric form of ATP synthase consists of 17 polypeptides: alpha, beta, gamma, delta, epsilon, 4 (B), 5 (OSCP), 6 (A), 8, 9 (C), d, E (Tim11), f, g, h, i/j and k.</text>
</comment>
<evidence type="ECO:0000256" key="6">
    <source>
        <dbReference type="ARBA" id="ARBA00023065"/>
    </source>
</evidence>
<keyword evidence="6 10" id="KW-0406">Ion transport</keyword>
<dbReference type="OrthoDB" id="67388at2759"/>
<dbReference type="GO" id="GO:0045259">
    <property type="term" value="C:proton-transporting ATP synthase complex"/>
    <property type="evidence" value="ECO:0007669"/>
    <property type="project" value="UniProtKB-KW"/>
</dbReference>
<dbReference type="PANTHER" id="PTHR12733">
    <property type="entry name" value="MITOCHONDRIAL ATP SYNTHASE B CHAIN"/>
    <property type="match status" value="1"/>
</dbReference>
<name>A0A8H3ETN5_9LECA</name>
<dbReference type="AlphaFoldDB" id="A0A8H3ETN5"/>
<keyword evidence="5 10" id="KW-0999">Mitochondrion inner membrane</keyword>